<protein>
    <recommendedName>
        <fullName evidence="2">M23ase beta-sheet core domain-containing protein</fullName>
    </recommendedName>
</protein>
<name>A0AAN0MFE9_9ACTN</name>
<dbReference type="GO" id="GO:0004222">
    <property type="term" value="F:metalloendopeptidase activity"/>
    <property type="evidence" value="ECO:0007669"/>
    <property type="project" value="TreeGrafter"/>
</dbReference>
<dbReference type="RefSeq" id="WP_286267162.1">
    <property type="nucleotide sequence ID" value="NZ_AP028056.1"/>
</dbReference>
<evidence type="ECO:0000313" key="4">
    <source>
        <dbReference type="Proteomes" id="UP001431656"/>
    </source>
</evidence>
<sequence>MNPGVLLVRTAQRHSPGLALILAVWLMLGPTAAASADASGRVAPLPGPVLRGFQIAEYNWLPGHRGVDLAGTAGDLVTAAAAGTISWVGVIDGVPMMTVQHPDGLRTTYQPVEASVAAGQRVAAGQPIGVLTAGHCAQQACLHWGLRDGDDYLDPLLWLGGWGEAEVRLLPRSAVPRQQPPPGAVEATDVLPLTGDLPVAGPLTSGFGSRVNPISGLAEFHDGIDIGAACGAPVQVLWPGTVVFAGTAGGYGQRVEIDHGVIGGVQTRTSYSHLSGFGVSAGQHVAAGTVIGQVGSTGYSTGCHLHYSGVRNGALVDPRTIG</sequence>
<organism evidence="3 4">
    <name type="scientific">Brooklawnia propionicigenes</name>
    <dbReference type="NCBI Taxonomy" id="3041175"/>
    <lineage>
        <taxon>Bacteria</taxon>
        <taxon>Bacillati</taxon>
        <taxon>Actinomycetota</taxon>
        <taxon>Actinomycetes</taxon>
        <taxon>Propionibacteriales</taxon>
        <taxon>Propionibacteriaceae</taxon>
        <taxon>Brooklawnia</taxon>
    </lineage>
</organism>
<dbReference type="Pfam" id="PF01551">
    <property type="entry name" value="Peptidase_M23"/>
    <property type="match status" value="2"/>
</dbReference>
<evidence type="ECO:0000256" key="1">
    <source>
        <dbReference type="ARBA" id="ARBA00022729"/>
    </source>
</evidence>
<dbReference type="InterPro" id="IPR011055">
    <property type="entry name" value="Dup_hybrid_motif"/>
</dbReference>
<keyword evidence="1" id="KW-0732">Signal</keyword>
<dbReference type="Gene3D" id="2.70.70.10">
    <property type="entry name" value="Glucose Permease (Domain IIA)"/>
    <property type="match status" value="2"/>
</dbReference>
<evidence type="ECO:0000259" key="2">
    <source>
        <dbReference type="Pfam" id="PF01551"/>
    </source>
</evidence>
<evidence type="ECO:0000313" key="3">
    <source>
        <dbReference type="EMBL" id="BEH01166.1"/>
    </source>
</evidence>
<dbReference type="PANTHER" id="PTHR21666">
    <property type="entry name" value="PEPTIDASE-RELATED"/>
    <property type="match status" value="1"/>
</dbReference>
<dbReference type="SUPFAM" id="SSF51261">
    <property type="entry name" value="Duplicated hybrid motif"/>
    <property type="match status" value="2"/>
</dbReference>
<dbReference type="EMBL" id="AP028056">
    <property type="protein sequence ID" value="BEH01166.1"/>
    <property type="molecule type" value="Genomic_DNA"/>
</dbReference>
<accession>A0AAN0MFE9</accession>
<keyword evidence="4" id="KW-1185">Reference proteome</keyword>
<dbReference type="KEGG" id="broo:brsh051_04470"/>
<dbReference type="PANTHER" id="PTHR21666:SF289">
    <property type="entry name" value="L-ALA--D-GLU ENDOPEPTIDASE"/>
    <property type="match status" value="1"/>
</dbReference>
<feature type="domain" description="M23ase beta-sheet core" evidence="2">
    <location>
        <begin position="220"/>
        <end position="318"/>
    </location>
</feature>
<proteinExistence type="predicted"/>
<feature type="domain" description="M23ase beta-sheet core" evidence="2">
    <location>
        <begin position="63"/>
        <end position="155"/>
    </location>
</feature>
<dbReference type="AlphaFoldDB" id="A0AAN0MFE9"/>
<gene>
    <name evidence="3" type="ORF">brsh051_04470</name>
</gene>
<dbReference type="Proteomes" id="UP001431656">
    <property type="component" value="Chromosome"/>
</dbReference>
<dbReference type="InterPro" id="IPR050570">
    <property type="entry name" value="Cell_wall_metabolism_enzyme"/>
</dbReference>
<reference evidence="3" key="1">
    <citation type="journal article" date="2024" name="Int. J. Syst. Evol. Microbiol.">
        <title>Brooklawnia propionicigenes sp. nov., a facultatively anaerobic, propionate-producing bacterium isolated from a methanogenic reactor treating waste from cattle farms.</title>
        <authorList>
            <person name="Akita Y."/>
            <person name="Ueki A."/>
            <person name="Tonouchi A."/>
            <person name="Sugawara Y."/>
            <person name="Honma S."/>
            <person name="Kaku N."/>
            <person name="Ueki K."/>
        </authorList>
    </citation>
    <scope>NUCLEOTIDE SEQUENCE</scope>
    <source>
        <strain evidence="3">SH051</strain>
    </source>
</reference>
<dbReference type="InterPro" id="IPR016047">
    <property type="entry name" value="M23ase_b-sheet_dom"/>
</dbReference>
<dbReference type="CDD" id="cd12797">
    <property type="entry name" value="M23_peptidase"/>
    <property type="match status" value="2"/>
</dbReference>